<feature type="transmembrane region" description="Helical" evidence="5">
    <location>
        <begin position="458"/>
        <end position="486"/>
    </location>
</feature>
<reference evidence="7 8" key="1">
    <citation type="submission" date="2016-10" db="EMBL/GenBank/DDBJ databases">
        <title>The Draft Genome Sequence of the Potato Rhizosphere Bacteria Ochrobactrum sp. IPA7.2.</title>
        <authorList>
            <person name="Gogoleva N.E."/>
            <person name="Khlopko Y.A."/>
            <person name="Burygin G.L."/>
            <person name="Plotnikov A.O."/>
        </authorList>
    </citation>
    <scope>NUCLEOTIDE SEQUENCE [LARGE SCALE GENOMIC DNA]</scope>
    <source>
        <strain evidence="7 8">IPA7.2</strain>
    </source>
</reference>
<evidence type="ECO:0000313" key="7">
    <source>
        <dbReference type="EMBL" id="OIS93711.1"/>
    </source>
</evidence>
<feature type="domain" description="ABC transmembrane type-1" evidence="6">
    <location>
        <begin position="183"/>
        <end position="380"/>
    </location>
</feature>
<feature type="transmembrane region" description="Helical" evidence="5">
    <location>
        <begin position="187"/>
        <end position="209"/>
    </location>
</feature>
<keyword evidence="2 5" id="KW-0812">Transmembrane</keyword>
<dbReference type="PANTHER" id="PTHR43496:SF1">
    <property type="entry name" value="POLYGALACTURONAN_RHAMNOGALACTURONAN TRANSPORT SYSTEM PERMEASE PROTEIN YTEP"/>
    <property type="match status" value="1"/>
</dbReference>
<dbReference type="Gene3D" id="1.10.3720.10">
    <property type="entry name" value="MetI-like"/>
    <property type="match status" value="2"/>
</dbReference>
<comment type="similarity">
    <text evidence="5">Belongs to the binding-protein-dependent transport system permease family.</text>
</comment>
<keyword evidence="8" id="KW-1185">Reference proteome</keyword>
<dbReference type="AlphaFoldDB" id="A0A1J6HZM5"/>
<keyword evidence="3 5" id="KW-1133">Transmembrane helix</keyword>
<evidence type="ECO:0000256" key="5">
    <source>
        <dbReference type="RuleBase" id="RU363032"/>
    </source>
</evidence>
<dbReference type="EMBL" id="MOEC01000008">
    <property type="protein sequence ID" value="OIS93711.1"/>
    <property type="molecule type" value="Genomic_DNA"/>
</dbReference>
<evidence type="ECO:0000259" key="6">
    <source>
        <dbReference type="PROSITE" id="PS50928"/>
    </source>
</evidence>
<keyword evidence="4 5" id="KW-0472">Membrane</keyword>
<feature type="transmembrane region" description="Helical" evidence="5">
    <location>
        <begin position="31"/>
        <end position="52"/>
    </location>
</feature>
<dbReference type="RefSeq" id="WP_071631695.1">
    <property type="nucleotide sequence ID" value="NZ_JBCAUP010000005.1"/>
</dbReference>
<feature type="transmembrane region" description="Helical" evidence="5">
    <location>
        <begin position="221"/>
        <end position="243"/>
    </location>
</feature>
<dbReference type="PANTHER" id="PTHR43496">
    <property type="entry name" value="PROTEIN LPLB"/>
    <property type="match status" value="1"/>
</dbReference>
<feature type="transmembrane region" description="Helical" evidence="5">
    <location>
        <begin position="263"/>
        <end position="285"/>
    </location>
</feature>
<comment type="subcellular location">
    <subcellularLocation>
        <location evidence="1 5">Cell membrane</location>
        <topology evidence="1 5">Multi-pass membrane protein</topology>
    </subcellularLocation>
</comment>
<feature type="transmembrane region" description="Helical" evidence="5">
    <location>
        <begin position="608"/>
        <end position="627"/>
    </location>
</feature>
<dbReference type="GO" id="GO:0005886">
    <property type="term" value="C:plasma membrane"/>
    <property type="evidence" value="ECO:0007669"/>
    <property type="project" value="UniProtKB-SubCell"/>
</dbReference>
<evidence type="ECO:0000256" key="2">
    <source>
        <dbReference type="ARBA" id="ARBA00022692"/>
    </source>
</evidence>
<feature type="domain" description="ABC transmembrane type-1" evidence="6">
    <location>
        <begin position="461"/>
        <end position="656"/>
    </location>
</feature>
<protein>
    <submittedName>
        <fullName evidence="7">Iron ABC transporter permease</fullName>
    </submittedName>
</protein>
<dbReference type="InterPro" id="IPR035906">
    <property type="entry name" value="MetI-like_sf"/>
</dbReference>
<dbReference type="Proteomes" id="UP000182985">
    <property type="component" value="Unassembled WGS sequence"/>
</dbReference>
<dbReference type="InterPro" id="IPR000515">
    <property type="entry name" value="MetI-like"/>
</dbReference>
<dbReference type="PROSITE" id="PS50928">
    <property type="entry name" value="ABC_TM1"/>
    <property type="match status" value="2"/>
</dbReference>
<accession>A0A1J6HZM5</accession>
<sequence>MSTFSDHLAGPAASRKTVFRKVSADEWIKRGMMLVIGLYLLMTLAAPLYVMLTKSFNSYQFRLGNFEVQVGDGKGNWQEPKTLAALNEVLGVLKPDDLATSNSGRLSPTDLFPDFSFRGPEHYRIRGLTLDARFLVGSTPHQGEAWQELDSNTFRRVMLMPSQIVGLENYRTYFTSPTLFLSIRNSFLIAVISTILTVTLAFGFAYALNRSQMRFKGLFKLIAVMPILVPSLLPGIGLIYLFGNQGILKELLFGVSIYGPLGIVLGSVFFTFPHALMIISTALAVSDARHYEAAEALRTSKWRTFWTVTVPGARYGLISAAFVVFNLVITDFGLPKVIGGQFNVLAVDIYKQVIGQQNFEIGAVVSVMLLCPAILAFFVDRAIQRKQVALLSARAVPLVPKKKPVVDNLSLLYCTFIAVFIVGLMAVCQLAAVVSFWPYDMTLSLRNFDFSRMDGGGWVAYGNSIQLAFMTAIIGTIIVFVGAYAVEKTDGFSKGRMLFQFLAMLPMAVPGMVLGLSYIFFFNNPSNPLHGIYGTMAILVICTVTHFYSVAHLTALTALKQMDSEFEAVSASLKQPFYKLFVRVTVPVCLPAILDISLYLFVNAMTTVSAVVFLYSAHTALASIAVLNMDDAGDVAPAAAMGMMIFYTNVVARLVYFAVSRFMLNRTQSWRLREA</sequence>
<feature type="transmembrane region" description="Helical" evidence="5">
    <location>
        <begin position="361"/>
        <end position="379"/>
    </location>
</feature>
<feature type="transmembrane region" description="Helical" evidence="5">
    <location>
        <begin position="305"/>
        <end position="329"/>
    </location>
</feature>
<dbReference type="OrthoDB" id="7056428at2"/>
<dbReference type="NCBIfam" id="TIGR03262">
    <property type="entry name" value="PhnU2"/>
    <property type="match status" value="1"/>
</dbReference>
<gene>
    <name evidence="7" type="ORF">BLA27_10435</name>
</gene>
<dbReference type="InterPro" id="IPR017664">
    <property type="entry name" value="AminoethylPonate_ABC_perm-1"/>
</dbReference>
<evidence type="ECO:0000313" key="8">
    <source>
        <dbReference type="Proteomes" id="UP000182985"/>
    </source>
</evidence>
<evidence type="ECO:0000256" key="4">
    <source>
        <dbReference type="ARBA" id="ARBA00023136"/>
    </source>
</evidence>
<feature type="transmembrane region" description="Helical" evidence="5">
    <location>
        <begin position="532"/>
        <end position="559"/>
    </location>
</feature>
<name>A0A1J6HZM5_9HYPH</name>
<dbReference type="GO" id="GO:0055085">
    <property type="term" value="P:transmembrane transport"/>
    <property type="evidence" value="ECO:0007669"/>
    <property type="project" value="InterPro"/>
</dbReference>
<feature type="transmembrane region" description="Helical" evidence="5">
    <location>
        <begin position="411"/>
        <end position="438"/>
    </location>
</feature>
<dbReference type="Pfam" id="PF00528">
    <property type="entry name" value="BPD_transp_1"/>
    <property type="match status" value="2"/>
</dbReference>
<organism evidence="7 8">
    <name type="scientific">Brucella cytisi</name>
    <dbReference type="NCBI Taxonomy" id="407152"/>
    <lineage>
        <taxon>Bacteria</taxon>
        <taxon>Pseudomonadati</taxon>
        <taxon>Pseudomonadota</taxon>
        <taxon>Alphaproteobacteria</taxon>
        <taxon>Hyphomicrobiales</taxon>
        <taxon>Brucellaceae</taxon>
        <taxon>Brucella/Ochrobactrum group</taxon>
        <taxon>Brucella</taxon>
    </lineage>
</organism>
<evidence type="ECO:0000256" key="1">
    <source>
        <dbReference type="ARBA" id="ARBA00004651"/>
    </source>
</evidence>
<proteinExistence type="inferred from homology"/>
<dbReference type="CDD" id="cd06261">
    <property type="entry name" value="TM_PBP2"/>
    <property type="match status" value="1"/>
</dbReference>
<comment type="caution">
    <text evidence="7">The sequence shown here is derived from an EMBL/GenBank/DDBJ whole genome shotgun (WGS) entry which is preliminary data.</text>
</comment>
<evidence type="ECO:0000256" key="3">
    <source>
        <dbReference type="ARBA" id="ARBA00022989"/>
    </source>
</evidence>
<feature type="transmembrane region" description="Helical" evidence="5">
    <location>
        <begin position="498"/>
        <end position="520"/>
    </location>
</feature>
<feature type="transmembrane region" description="Helical" evidence="5">
    <location>
        <begin position="639"/>
        <end position="659"/>
    </location>
</feature>
<dbReference type="SUPFAM" id="SSF161098">
    <property type="entry name" value="MetI-like"/>
    <property type="match status" value="2"/>
</dbReference>
<keyword evidence="5" id="KW-0813">Transport</keyword>